<dbReference type="RefSeq" id="WP_073273609.1">
    <property type="nucleotide sequence ID" value="NZ_FRAC01000007.1"/>
</dbReference>
<keyword evidence="2" id="KW-1185">Reference proteome</keyword>
<protein>
    <submittedName>
        <fullName evidence="1">Uncharacterized protein</fullName>
    </submittedName>
</protein>
<evidence type="ECO:0000313" key="2">
    <source>
        <dbReference type="Proteomes" id="UP000184386"/>
    </source>
</evidence>
<dbReference type="AlphaFoldDB" id="A0A1M6MLD8"/>
<organism evidence="1 2">
    <name type="scientific">Anaerocolumna jejuensis DSM 15929</name>
    <dbReference type="NCBI Taxonomy" id="1121322"/>
    <lineage>
        <taxon>Bacteria</taxon>
        <taxon>Bacillati</taxon>
        <taxon>Bacillota</taxon>
        <taxon>Clostridia</taxon>
        <taxon>Lachnospirales</taxon>
        <taxon>Lachnospiraceae</taxon>
        <taxon>Anaerocolumna</taxon>
    </lineage>
</organism>
<reference evidence="1 2" key="1">
    <citation type="submission" date="2016-11" db="EMBL/GenBank/DDBJ databases">
        <authorList>
            <person name="Jaros S."/>
            <person name="Januszkiewicz K."/>
            <person name="Wedrychowicz H."/>
        </authorList>
    </citation>
    <scope>NUCLEOTIDE SEQUENCE [LARGE SCALE GENOMIC DNA]</scope>
    <source>
        <strain evidence="1 2">DSM 15929</strain>
    </source>
</reference>
<dbReference type="STRING" id="1121322.SAMN02745136_01065"/>
<dbReference type="EMBL" id="FRAC01000007">
    <property type="protein sequence ID" value="SHJ84216.1"/>
    <property type="molecule type" value="Genomic_DNA"/>
</dbReference>
<sequence length="184" mass="21689">MDNASRSGYYSEEDLRNVLRQYFVDYAMWMRFLIVSSAANLKDLDVIKNRLFEIPIDLARLFRIYFDAKMTDVFEDLFRTHIKLTIDLVEASIAGDNTSFAHTMTAWNENAKALSAHLSLMNPYWNQQQLENLLVNLLSMTLDEATKRKNMQYADEVYQFDNIEYFVLMIADILWNGMVKKFYT</sequence>
<evidence type="ECO:0000313" key="1">
    <source>
        <dbReference type="EMBL" id="SHJ84216.1"/>
    </source>
</evidence>
<accession>A0A1M6MLD8</accession>
<proteinExistence type="predicted"/>
<name>A0A1M6MLD8_9FIRM</name>
<gene>
    <name evidence="1" type="ORF">SAMN02745136_01065</name>
</gene>
<dbReference type="OrthoDB" id="2042536at2"/>
<dbReference type="Proteomes" id="UP000184386">
    <property type="component" value="Unassembled WGS sequence"/>
</dbReference>